<dbReference type="SUPFAM" id="SSF54001">
    <property type="entry name" value="Cysteine proteinases"/>
    <property type="match status" value="1"/>
</dbReference>
<dbReference type="PROSITE" id="PS00640">
    <property type="entry name" value="THIOL_PROTEASE_ASN"/>
    <property type="match status" value="1"/>
</dbReference>
<dbReference type="InterPro" id="IPR013201">
    <property type="entry name" value="Prot_inhib_I29"/>
</dbReference>
<dbReference type="FunFam" id="3.90.70.10:FF:000068">
    <property type="entry name" value="Cysteine protease 1"/>
    <property type="match status" value="1"/>
</dbReference>
<dbReference type="EC" id="3.4.22.14" evidence="8"/>
<evidence type="ECO:0000256" key="1">
    <source>
        <dbReference type="ARBA" id="ARBA00008455"/>
    </source>
</evidence>
<dbReference type="AlphaFoldDB" id="A0ABD3DF85"/>
<dbReference type="InterPro" id="IPR038765">
    <property type="entry name" value="Papain-like_cys_pep_sf"/>
</dbReference>
<evidence type="ECO:0000259" key="11">
    <source>
        <dbReference type="SMART" id="SM00645"/>
    </source>
</evidence>
<evidence type="ECO:0000256" key="6">
    <source>
        <dbReference type="ARBA" id="ARBA00050389"/>
    </source>
</evidence>
<evidence type="ECO:0000259" key="12">
    <source>
        <dbReference type="SMART" id="SM00848"/>
    </source>
</evidence>
<feature type="chain" id="PRO_5044754309" description="Actinidain" evidence="10">
    <location>
        <begin position="21"/>
        <end position="371"/>
    </location>
</feature>
<evidence type="ECO:0000256" key="8">
    <source>
        <dbReference type="ARBA" id="ARBA00066502"/>
    </source>
</evidence>
<comment type="function">
    <text evidence="7">Cysteine protease responsible for the cleavage of kiwellin into kissper and KiTH.</text>
</comment>
<dbReference type="PRINTS" id="PR00705">
    <property type="entry name" value="PAPAIN"/>
</dbReference>
<dbReference type="InterPro" id="IPR039417">
    <property type="entry name" value="Peptidase_C1A_papain-like"/>
</dbReference>
<dbReference type="Gene3D" id="3.90.70.10">
    <property type="entry name" value="Cysteine proteinases"/>
    <property type="match status" value="1"/>
</dbReference>
<dbReference type="Pfam" id="PF00112">
    <property type="entry name" value="Peptidase_C1"/>
    <property type="match status" value="1"/>
</dbReference>
<feature type="domain" description="Peptidase C1A papain C-terminal" evidence="11">
    <location>
        <begin position="138"/>
        <end position="352"/>
    </location>
</feature>
<organism evidence="13 14">
    <name type="scientific">Castilleja foliolosa</name>
    <dbReference type="NCBI Taxonomy" id="1961234"/>
    <lineage>
        <taxon>Eukaryota</taxon>
        <taxon>Viridiplantae</taxon>
        <taxon>Streptophyta</taxon>
        <taxon>Embryophyta</taxon>
        <taxon>Tracheophyta</taxon>
        <taxon>Spermatophyta</taxon>
        <taxon>Magnoliopsida</taxon>
        <taxon>eudicotyledons</taxon>
        <taxon>Gunneridae</taxon>
        <taxon>Pentapetalae</taxon>
        <taxon>asterids</taxon>
        <taxon>lamiids</taxon>
        <taxon>Lamiales</taxon>
        <taxon>Orobanchaceae</taxon>
        <taxon>Pedicularideae</taxon>
        <taxon>Castillejinae</taxon>
        <taxon>Castilleja</taxon>
    </lineage>
</organism>
<dbReference type="Proteomes" id="UP001632038">
    <property type="component" value="Unassembled WGS sequence"/>
</dbReference>
<keyword evidence="3" id="KW-0378">Hydrolase</keyword>
<dbReference type="CDD" id="cd02248">
    <property type="entry name" value="Peptidase_C1A"/>
    <property type="match status" value="1"/>
</dbReference>
<dbReference type="PROSITE" id="PS00139">
    <property type="entry name" value="THIOL_PROTEASE_CYS"/>
    <property type="match status" value="1"/>
</dbReference>
<dbReference type="Pfam" id="PF08246">
    <property type="entry name" value="Inhibitor_I29"/>
    <property type="match status" value="1"/>
</dbReference>
<keyword evidence="10" id="KW-0732">Signal</keyword>
<dbReference type="GO" id="GO:0004197">
    <property type="term" value="F:cysteine-type endopeptidase activity"/>
    <property type="evidence" value="ECO:0007669"/>
    <property type="project" value="UniProtKB-EC"/>
</dbReference>
<dbReference type="InterPro" id="IPR000668">
    <property type="entry name" value="Peptidase_C1A_C"/>
</dbReference>
<protein>
    <recommendedName>
        <fullName evidence="9">Actinidain</fullName>
        <ecNumber evidence="8">3.4.22.14</ecNumber>
    </recommendedName>
</protein>
<gene>
    <name evidence="13" type="ORF">CASFOL_015259</name>
</gene>
<evidence type="ECO:0000256" key="3">
    <source>
        <dbReference type="ARBA" id="ARBA00022801"/>
    </source>
</evidence>
<proteinExistence type="inferred from homology"/>
<dbReference type="InterPro" id="IPR025661">
    <property type="entry name" value="Pept_asp_AS"/>
</dbReference>
<evidence type="ECO:0000256" key="2">
    <source>
        <dbReference type="ARBA" id="ARBA00022670"/>
    </source>
</evidence>
<dbReference type="GO" id="GO:0006508">
    <property type="term" value="P:proteolysis"/>
    <property type="evidence" value="ECO:0007669"/>
    <property type="project" value="UniProtKB-KW"/>
</dbReference>
<comment type="catalytic activity">
    <reaction evidence="6">
        <text>Specificity close to that of papain.</text>
        <dbReference type="EC" id="3.4.22.14"/>
    </reaction>
</comment>
<comment type="similarity">
    <text evidence="1">Belongs to the peptidase C1 family.</text>
</comment>
<sequence>MPSAIATLLIILSFAISAHTVNYYSIRNHLISAQQRDLSHQQIKTLYEKWLVRYGKVYNELGEKDKRFEIFKDNLKFIDEHNSNGNRTYKVGLNQFADLTNEEYTAVYLGTRRSDATRRFVKSRSGSQRYAFHGGEELPESVDWRKKGAVAPIKNQGTCGSCWAFSTVAAVEGINQIVTGELITLSEQELVDCDRTENAGCSGGLMDDAFQFIVSNGGMDTESDYPYKGIDGKCDPARKNAKVVSIDGYEDVPQNEKALQKALAYQPVSVAIEASGRALQLYSSGIFTGKCGTDLDHGVVAVGYGTEKGLDYWVVRNSWGSDWGENGYFKLERNVKEPSGKCGIVMLASYPIKSGETQVNLDMAIAYLAAE</sequence>
<evidence type="ECO:0000256" key="7">
    <source>
        <dbReference type="ARBA" id="ARBA00058326"/>
    </source>
</evidence>
<keyword evidence="5" id="KW-1015">Disulfide bond</keyword>
<accession>A0ABD3DF85</accession>
<dbReference type="EMBL" id="JAVIJP010000017">
    <property type="protein sequence ID" value="KAL3640291.1"/>
    <property type="molecule type" value="Genomic_DNA"/>
</dbReference>
<feature type="domain" description="Cathepsin propeptide inhibitor" evidence="12">
    <location>
        <begin position="47"/>
        <end position="104"/>
    </location>
</feature>
<evidence type="ECO:0000256" key="10">
    <source>
        <dbReference type="SAM" id="SignalP"/>
    </source>
</evidence>
<dbReference type="SMART" id="SM00645">
    <property type="entry name" value="Pept_C1"/>
    <property type="match status" value="1"/>
</dbReference>
<dbReference type="PANTHER" id="PTHR12411">
    <property type="entry name" value="CYSTEINE PROTEASE FAMILY C1-RELATED"/>
    <property type="match status" value="1"/>
</dbReference>
<dbReference type="InterPro" id="IPR000169">
    <property type="entry name" value="Pept_cys_AS"/>
</dbReference>
<keyword evidence="4" id="KW-0788">Thiol protease</keyword>
<dbReference type="SMART" id="SM00848">
    <property type="entry name" value="Inhibitor_I29"/>
    <property type="match status" value="1"/>
</dbReference>
<dbReference type="InterPro" id="IPR025660">
    <property type="entry name" value="Pept_his_AS"/>
</dbReference>
<name>A0ABD3DF85_9LAMI</name>
<comment type="caution">
    <text evidence="13">The sequence shown here is derived from an EMBL/GenBank/DDBJ whole genome shotgun (WGS) entry which is preliminary data.</text>
</comment>
<dbReference type="InterPro" id="IPR013128">
    <property type="entry name" value="Peptidase_C1A"/>
</dbReference>
<evidence type="ECO:0000313" key="14">
    <source>
        <dbReference type="Proteomes" id="UP001632038"/>
    </source>
</evidence>
<evidence type="ECO:0000256" key="4">
    <source>
        <dbReference type="ARBA" id="ARBA00022807"/>
    </source>
</evidence>
<evidence type="ECO:0000256" key="5">
    <source>
        <dbReference type="ARBA" id="ARBA00023157"/>
    </source>
</evidence>
<feature type="signal peptide" evidence="10">
    <location>
        <begin position="1"/>
        <end position="20"/>
    </location>
</feature>
<dbReference type="PROSITE" id="PS00639">
    <property type="entry name" value="THIOL_PROTEASE_HIS"/>
    <property type="match status" value="1"/>
</dbReference>
<keyword evidence="2" id="KW-0645">Protease</keyword>
<keyword evidence="14" id="KW-1185">Reference proteome</keyword>
<evidence type="ECO:0000256" key="9">
    <source>
        <dbReference type="ARBA" id="ARBA00068904"/>
    </source>
</evidence>
<reference evidence="14" key="1">
    <citation type="journal article" date="2024" name="IScience">
        <title>Strigolactones Initiate the Formation of Haustorium-like Structures in Castilleja.</title>
        <authorList>
            <person name="Buerger M."/>
            <person name="Peterson D."/>
            <person name="Chory J."/>
        </authorList>
    </citation>
    <scope>NUCLEOTIDE SEQUENCE [LARGE SCALE GENOMIC DNA]</scope>
</reference>
<evidence type="ECO:0000313" key="13">
    <source>
        <dbReference type="EMBL" id="KAL3640291.1"/>
    </source>
</evidence>